<dbReference type="Gene3D" id="2.40.30.130">
    <property type="match status" value="1"/>
</dbReference>
<dbReference type="InterPro" id="IPR018164">
    <property type="entry name" value="Ala-tRNA-synth_IIc_N"/>
</dbReference>
<dbReference type="Pfam" id="PF01411">
    <property type="entry name" value="tRNA-synt_2c"/>
    <property type="match status" value="1"/>
</dbReference>
<sequence>MTDARYLDDADRLTFDATVEAVRGTDRVVLDQTYFYPTGGGQPHDTGTLSTAEQEWAVVDVQKRDRIEHVVAVGDGDAPEPGATVTGDIDAERRRAHMRYHTAQHLLSAVLLDEYDAETTGNQLYTDHAHLDCAYERFDETDLDHIESRLNELVDSDLPVRWYTLDRDEAEATLDPERTRLHLLPDSIREVRIVEIGDRDDPFDRTACAGTHVPSTGEIGTVVVTGRTTQGSSHERVEFVLR</sequence>
<protein>
    <submittedName>
        <fullName evidence="6">Misacylated tRNA(Ala) deacylase</fullName>
    </submittedName>
</protein>
<dbReference type="SMART" id="SM00863">
    <property type="entry name" value="tRNA_SAD"/>
    <property type="match status" value="1"/>
</dbReference>
<dbReference type="EMBL" id="FOAD01000001">
    <property type="protein sequence ID" value="SEK45899.1"/>
    <property type="molecule type" value="Genomic_DNA"/>
</dbReference>
<dbReference type="GO" id="GO:0003676">
    <property type="term" value="F:nucleic acid binding"/>
    <property type="evidence" value="ECO:0007669"/>
    <property type="project" value="InterPro"/>
</dbReference>
<dbReference type="InterPro" id="IPR018163">
    <property type="entry name" value="Thr/Ala-tRNA-synth_IIc_edit"/>
</dbReference>
<dbReference type="Pfam" id="PF07973">
    <property type="entry name" value="tRNA_SAD"/>
    <property type="match status" value="1"/>
</dbReference>
<name>A0A1H7H6K8_HALLR</name>
<dbReference type="GO" id="GO:0002161">
    <property type="term" value="F:aminoacyl-tRNA deacylase activity"/>
    <property type="evidence" value="ECO:0007669"/>
    <property type="project" value="UniProtKB-ARBA"/>
</dbReference>
<dbReference type="Proteomes" id="UP000183894">
    <property type="component" value="Unassembled WGS sequence"/>
</dbReference>
<dbReference type="GO" id="GO:0004813">
    <property type="term" value="F:alanine-tRNA ligase activity"/>
    <property type="evidence" value="ECO:0007669"/>
    <property type="project" value="InterPro"/>
</dbReference>
<dbReference type="InterPro" id="IPR009000">
    <property type="entry name" value="Transl_B-barrel_sf"/>
</dbReference>
<proteinExistence type="predicted"/>
<keyword evidence="3" id="KW-0479">Metal-binding</keyword>
<dbReference type="RefSeq" id="WP_074791758.1">
    <property type="nucleotide sequence ID" value="NZ_FOAD01000001.1"/>
</dbReference>
<dbReference type="OrthoDB" id="11392at2157"/>
<keyword evidence="4" id="KW-0862">Zinc</keyword>
<dbReference type="Gene3D" id="3.30.980.10">
    <property type="entry name" value="Threonyl-trna Synthetase, Chain A, domain 2"/>
    <property type="match status" value="1"/>
</dbReference>
<comment type="cofactor">
    <cofactor evidence="1">
        <name>Zn(2+)</name>
        <dbReference type="ChEBI" id="CHEBI:29105"/>
    </cofactor>
</comment>
<dbReference type="GO" id="GO:0005524">
    <property type="term" value="F:ATP binding"/>
    <property type="evidence" value="ECO:0007669"/>
    <property type="project" value="InterPro"/>
</dbReference>
<organism evidence="6 7">
    <name type="scientific">Haloferax larsenii</name>
    <dbReference type="NCBI Taxonomy" id="302484"/>
    <lineage>
        <taxon>Archaea</taxon>
        <taxon>Methanobacteriati</taxon>
        <taxon>Methanobacteriota</taxon>
        <taxon>Stenosarchaea group</taxon>
        <taxon>Halobacteria</taxon>
        <taxon>Halobacteriales</taxon>
        <taxon>Haloferacaceae</taxon>
        <taxon>Haloferax</taxon>
    </lineage>
</organism>
<evidence type="ECO:0000256" key="4">
    <source>
        <dbReference type="ARBA" id="ARBA00022833"/>
    </source>
</evidence>
<evidence type="ECO:0000256" key="1">
    <source>
        <dbReference type="ARBA" id="ARBA00001947"/>
    </source>
</evidence>
<evidence type="ECO:0000259" key="5">
    <source>
        <dbReference type="PROSITE" id="PS50860"/>
    </source>
</evidence>
<feature type="domain" description="Alanyl-transfer RNA synthetases family profile" evidence="5">
    <location>
        <begin position="1"/>
        <end position="242"/>
    </location>
</feature>
<dbReference type="PANTHER" id="PTHR43462:SF1">
    <property type="entry name" value="ALANYL-TRNA EDITING PROTEIN AARSD1"/>
    <property type="match status" value="1"/>
</dbReference>
<dbReference type="GO" id="GO:0046872">
    <property type="term" value="F:metal ion binding"/>
    <property type="evidence" value="ECO:0007669"/>
    <property type="project" value="UniProtKB-KW"/>
</dbReference>
<dbReference type="AlphaFoldDB" id="A0A1H7H6K8"/>
<dbReference type="PROSITE" id="PS50860">
    <property type="entry name" value="AA_TRNA_LIGASE_II_ALA"/>
    <property type="match status" value="1"/>
</dbReference>
<gene>
    <name evidence="6" type="ORF">SAMN04488691_101502</name>
</gene>
<evidence type="ECO:0000256" key="2">
    <source>
        <dbReference type="ARBA" id="ARBA00004496"/>
    </source>
</evidence>
<dbReference type="InterPro" id="IPR018165">
    <property type="entry name" value="Ala-tRNA-synth_IIc_core"/>
</dbReference>
<dbReference type="GO" id="GO:0005737">
    <property type="term" value="C:cytoplasm"/>
    <property type="evidence" value="ECO:0007669"/>
    <property type="project" value="UniProtKB-SubCell"/>
</dbReference>
<evidence type="ECO:0000256" key="3">
    <source>
        <dbReference type="ARBA" id="ARBA00022723"/>
    </source>
</evidence>
<dbReference type="InterPro" id="IPR051335">
    <property type="entry name" value="Alanyl-tRNA_Editing_Enzymes"/>
</dbReference>
<accession>A0A1H7H6K8</accession>
<dbReference type="PANTHER" id="PTHR43462">
    <property type="entry name" value="ALANYL-TRNA EDITING PROTEIN"/>
    <property type="match status" value="1"/>
</dbReference>
<evidence type="ECO:0000313" key="7">
    <source>
        <dbReference type="Proteomes" id="UP000183894"/>
    </source>
</evidence>
<dbReference type="GO" id="GO:0006419">
    <property type="term" value="P:alanyl-tRNA aminoacylation"/>
    <property type="evidence" value="ECO:0007669"/>
    <property type="project" value="InterPro"/>
</dbReference>
<dbReference type="SUPFAM" id="SSF50447">
    <property type="entry name" value="Translation proteins"/>
    <property type="match status" value="1"/>
</dbReference>
<reference evidence="6 7" key="1">
    <citation type="submission" date="2016-10" db="EMBL/GenBank/DDBJ databases">
        <authorList>
            <person name="de Groot N.N."/>
        </authorList>
    </citation>
    <scope>NUCLEOTIDE SEQUENCE [LARGE SCALE GENOMIC DNA]</scope>
    <source>
        <strain evidence="6 7">CDM_5</strain>
    </source>
</reference>
<evidence type="ECO:0000313" key="6">
    <source>
        <dbReference type="EMBL" id="SEK45899.1"/>
    </source>
</evidence>
<dbReference type="InterPro" id="IPR012947">
    <property type="entry name" value="tRNA_SAD"/>
</dbReference>
<dbReference type="SUPFAM" id="SSF55186">
    <property type="entry name" value="ThrRS/AlaRS common domain"/>
    <property type="match status" value="1"/>
</dbReference>
<comment type="subcellular location">
    <subcellularLocation>
        <location evidence="2">Cytoplasm</location>
    </subcellularLocation>
</comment>